<evidence type="ECO:0000313" key="2">
    <source>
        <dbReference type="Proteomes" id="UP000265520"/>
    </source>
</evidence>
<reference evidence="1 2" key="1">
    <citation type="journal article" date="2018" name="Front. Plant Sci.">
        <title>Red Clover (Trifolium pratense) and Zigzag Clover (T. medium) - A Picture of Genomic Similarities and Differences.</title>
        <authorList>
            <person name="Dluhosova J."/>
            <person name="Istvanek J."/>
            <person name="Nedelnik J."/>
            <person name="Repkova J."/>
        </authorList>
    </citation>
    <scope>NUCLEOTIDE SEQUENCE [LARGE SCALE GENOMIC DNA]</scope>
    <source>
        <strain evidence="2">cv. 10/8</strain>
        <tissue evidence="1">Leaf</tissue>
    </source>
</reference>
<proteinExistence type="predicted"/>
<keyword evidence="2" id="KW-1185">Reference proteome</keyword>
<comment type="caution">
    <text evidence="1">The sequence shown here is derived from an EMBL/GenBank/DDBJ whole genome shotgun (WGS) entry which is preliminary data.</text>
</comment>
<dbReference type="Proteomes" id="UP000265520">
    <property type="component" value="Unassembled WGS sequence"/>
</dbReference>
<dbReference type="EMBL" id="LXQA011028699">
    <property type="protein sequence ID" value="MCI81827.1"/>
    <property type="molecule type" value="Genomic_DNA"/>
</dbReference>
<sequence length="57" mass="6168">MSSSAGSSRPHLAHPSAYLAQLDHPDHVELHLGTTMQARLVVLQRSVPWPATCPIQA</sequence>
<protein>
    <submittedName>
        <fullName evidence="1">Uncharacterized protein</fullName>
    </submittedName>
</protein>
<evidence type="ECO:0000313" key="1">
    <source>
        <dbReference type="EMBL" id="MCI81827.1"/>
    </source>
</evidence>
<dbReference type="AlphaFoldDB" id="A0A392V128"/>
<organism evidence="1 2">
    <name type="scientific">Trifolium medium</name>
    <dbReference type="NCBI Taxonomy" id="97028"/>
    <lineage>
        <taxon>Eukaryota</taxon>
        <taxon>Viridiplantae</taxon>
        <taxon>Streptophyta</taxon>
        <taxon>Embryophyta</taxon>
        <taxon>Tracheophyta</taxon>
        <taxon>Spermatophyta</taxon>
        <taxon>Magnoliopsida</taxon>
        <taxon>eudicotyledons</taxon>
        <taxon>Gunneridae</taxon>
        <taxon>Pentapetalae</taxon>
        <taxon>rosids</taxon>
        <taxon>fabids</taxon>
        <taxon>Fabales</taxon>
        <taxon>Fabaceae</taxon>
        <taxon>Papilionoideae</taxon>
        <taxon>50 kb inversion clade</taxon>
        <taxon>NPAAA clade</taxon>
        <taxon>Hologalegina</taxon>
        <taxon>IRL clade</taxon>
        <taxon>Trifolieae</taxon>
        <taxon>Trifolium</taxon>
    </lineage>
</organism>
<name>A0A392V128_9FABA</name>
<accession>A0A392V128</accession>